<dbReference type="EMBL" id="JACIJK010000003">
    <property type="protein sequence ID" value="MBB5714303.1"/>
    <property type="molecule type" value="Genomic_DNA"/>
</dbReference>
<dbReference type="Gene3D" id="3.40.50.150">
    <property type="entry name" value="Vaccinia Virus protein VP39"/>
    <property type="match status" value="1"/>
</dbReference>
<name>A0A7W9BBT1_9SPHN</name>
<dbReference type="Proteomes" id="UP000546200">
    <property type="component" value="Unassembled WGS sequence"/>
</dbReference>
<accession>A0A7W9BBT1</accession>
<dbReference type="RefSeq" id="WP_184055504.1">
    <property type="nucleotide sequence ID" value="NZ_JACIJK010000003.1"/>
</dbReference>
<protein>
    <submittedName>
        <fullName evidence="1">Uncharacterized protein</fullName>
    </submittedName>
</protein>
<evidence type="ECO:0000313" key="2">
    <source>
        <dbReference type="Proteomes" id="UP000546200"/>
    </source>
</evidence>
<sequence>MITAARFFAGPGGDSVELEDRFFTDLKTRNATFKRTATDRFGDLDDVCIRCFAAAETSIRDVLDIGISSGGATLALSERLHKAGYDAAVTGTDLSLTAHIVPVLPGVRALVDDAGFPLQHDVLGLAVRPWRRRADYLTGMLFVRNLLNRIAGNRARRELQRGTDQVRSVRLVSPRLANDRRVSVEQNDILVPTEQYRNRFNFVRVANVLNRDYFNEPDLRRALHNCVSYLSGPGAWLLVVRSTGGHHVATLFQVSADGRRLTAVDRFGGGSEVEWLVFQTPLPGEWAR</sequence>
<proteinExistence type="predicted"/>
<keyword evidence="2" id="KW-1185">Reference proteome</keyword>
<dbReference type="AlphaFoldDB" id="A0A7W9BBT1"/>
<dbReference type="InterPro" id="IPR029063">
    <property type="entry name" value="SAM-dependent_MTases_sf"/>
</dbReference>
<reference evidence="1 2" key="1">
    <citation type="submission" date="2020-08" db="EMBL/GenBank/DDBJ databases">
        <title>Genomic Encyclopedia of Type Strains, Phase IV (KMG-IV): sequencing the most valuable type-strain genomes for metagenomic binning, comparative biology and taxonomic classification.</title>
        <authorList>
            <person name="Goeker M."/>
        </authorList>
    </citation>
    <scope>NUCLEOTIDE SEQUENCE [LARGE SCALE GENOMIC DNA]</scope>
    <source>
        <strain evidence="1 2">DSM 100044</strain>
    </source>
</reference>
<evidence type="ECO:0000313" key="1">
    <source>
        <dbReference type="EMBL" id="MBB5714303.1"/>
    </source>
</evidence>
<gene>
    <name evidence="1" type="ORF">FHS94_001134</name>
</gene>
<organism evidence="1 2">
    <name type="scientific">Sphingomonas aerophila</name>
    <dbReference type="NCBI Taxonomy" id="1344948"/>
    <lineage>
        <taxon>Bacteria</taxon>
        <taxon>Pseudomonadati</taxon>
        <taxon>Pseudomonadota</taxon>
        <taxon>Alphaproteobacteria</taxon>
        <taxon>Sphingomonadales</taxon>
        <taxon>Sphingomonadaceae</taxon>
        <taxon>Sphingomonas</taxon>
    </lineage>
</organism>
<dbReference type="SUPFAM" id="SSF53335">
    <property type="entry name" value="S-adenosyl-L-methionine-dependent methyltransferases"/>
    <property type="match status" value="1"/>
</dbReference>
<comment type="caution">
    <text evidence="1">The sequence shown here is derived from an EMBL/GenBank/DDBJ whole genome shotgun (WGS) entry which is preliminary data.</text>
</comment>